<sequence>MRFFANLIVEKQPNKLETGSIHTNLSKKTSNLQFEAIFEKNSRYLPSKNQFPLSKLSFCVTENVILLIRRERKDMV</sequence>
<name>A0ABQ2NP79_9BACI</name>
<protein>
    <submittedName>
        <fullName evidence="1">Uncharacterized protein</fullName>
    </submittedName>
</protein>
<evidence type="ECO:0000313" key="1">
    <source>
        <dbReference type="EMBL" id="GGP06934.1"/>
    </source>
</evidence>
<evidence type="ECO:0000313" key="2">
    <source>
        <dbReference type="Proteomes" id="UP000641206"/>
    </source>
</evidence>
<reference evidence="2" key="1">
    <citation type="journal article" date="2019" name="Int. J. Syst. Evol. Microbiol.">
        <title>The Global Catalogue of Microorganisms (GCM) 10K type strain sequencing project: providing services to taxonomists for standard genome sequencing and annotation.</title>
        <authorList>
            <consortium name="The Broad Institute Genomics Platform"/>
            <consortium name="The Broad Institute Genome Sequencing Center for Infectious Disease"/>
            <person name="Wu L."/>
            <person name="Ma J."/>
        </authorList>
    </citation>
    <scope>NUCLEOTIDE SEQUENCE [LARGE SCALE GENOMIC DNA]</scope>
    <source>
        <strain evidence="2">CGMCC 1.7693</strain>
    </source>
</reference>
<keyword evidence="2" id="KW-1185">Reference proteome</keyword>
<organism evidence="1 2">
    <name type="scientific">Oceanobacillus neutriphilus</name>
    <dbReference type="NCBI Taxonomy" id="531815"/>
    <lineage>
        <taxon>Bacteria</taxon>
        <taxon>Bacillati</taxon>
        <taxon>Bacillota</taxon>
        <taxon>Bacilli</taxon>
        <taxon>Bacillales</taxon>
        <taxon>Bacillaceae</taxon>
        <taxon>Oceanobacillus</taxon>
    </lineage>
</organism>
<dbReference type="Proteomes" id="UP000641206">
    <property type="component" value="Unassembled WGS sequence"/>
</dbReference>
<gene>
    <name evidence="1" type="ORF">GCM10011346_00910</name>
</gene>
<proteinExistence type="predicted"/>
<comment type="caution">
    <text evidence="1">The sequence shown here is derived from an EMBL/GenBank/DDBJ whole genome shotgun (WGS) entry which is preliminary data.</text>
</comment>
<accession>A0ABQ2NP79</accession>
<dbReference type="EMBL" id="BMLW01000001">
    <property type="protein sequence ID" value="GGP06934.1"/>
    <property type="molecule type" value="Genomic_DNA"/>
</dbReference>